<dbReference type="GO" id="GO:0003676">
    <property type="term" value="F:nucleic acid binding"/>
    <property type="evidence" value="ECO:0007669"/>
    <property type="project" value="InterPro"/>
</dbReference>
<protein>
    <recommendedName>
        <fullName evidence="2">RNase H type-1 domain-containing protein</fullName>
    </recommendedName>
</protein>
<reference evidence="3 4" key="1">
    <citation type="journal article" date="2019" name="Genome Biol. Evol.">
        <title>Insights into the evolution of the New World diploid cottons (Gossypium, subgenus Houzingenia) based on genome sequencing.</title>
        <authorList>
            <person name="Grover C.E."/>
            <person name="Arick M.A. 2nd"/>
            <person name="Thrash A."/>
            <person name="Conover J.L."/>
            <person name="Sanders W.S."/>
            <person name="Peterson D.G."/>
            <person name="Frelichowski J.E."/>
            <person name="Scheffler J.A."/>
            <person name="Scheffler B.E."/>
            <person name="Wendel J.F."/>
        </authorList>
    </citation>
    <scope>NUCLEOTIDE SEQUENCE [LARGE SCALE GENOMIC DNA]</scope>
    <source>
        <strain evidence="3">27</strain>
        <tissue evidence="3">Leaf</tissue>
    </source>
</reference>
<sequence length="151" mass="17175">MQIVLGIGCTFILMGLLGESDFAVVGGVNLGYKNVSIHMNSLEVIKALQASHLERSLSTLVRRIHLSLQIVKQWCFKHIPRVKNKVTDRLVKMTSNKSTEIQVLDKVSEMFLDEFRIDKTLMDLDIGVDSCLAILNMKWVIHYISTKMNKQ</sequence>
<dbReference type="EMBL" id="JABFAC010000013">
    <property type="protein sequence ID" value="MBA0631715.1"/>
    <property type="molecule type" value="Genomic_DNA"/>
</dbReference>
<feature type="signal peptide" evidence="1">
    <location>
        <begin position="1"/>
        <end position="18"/>
    </location>
</feature>
<name>A0A7J8T0U8_GOSDV</name>
<comment type="caution">
    <text evidence="3">The sequence shown here is derived from an EMBL/GenBank/DDBJ whole genome shotgun (WGS) entry which is preliminary data.</text>
</comment>
<gene>
    <name evidence="3" type="ORF">Godav_000562</name>
</gene>
<evidence type="ECO:0000313" key="3">
    <source>
        <dbReference type="EMBL" id="MBA0631715.1"/>
    </source>
</evidence>
<feature type="chain" id="PRO_5029885394" description="RNase H type-1 domain-containing protein" evidence="1">
    <location>
        <begin position="19"/>
        <end position="151"/>
    </location>
</feature>
<keyword evidence="1" id="KW-0732">Signal</keyword>
<dbReference type="GO" id="GO:0004523">
    <property type="term" value="F:RNA-DNA hybrid ribonuclease activity"/>
    <property type="evidence" value="ECO:0007669"/>
    <property type="project" value="InterPro"/>
</dbReference>
<evidence type="ECO:0000259" key="2">
    <source>
        <dbReference type="Pfam" id="PF13456"/>
    </source>
</evidence>
<accession>A0A7J8T0U8</accession>
<dbReference type="InterPro" id="IPR002156">
    <property type="entry name" value="RNaseH_domain"/>
</dbReference>
<dbReference type="Gene3D" id="3.30.420.10">
    <property type="entry name" value="Ribonuclease H-like superfamily/Ribonuclease H"/>
    <property type="match status" value="1"/>
</dbReference>
<proteinExistence type="predicted"/>
<organism evidence="3 4">
    <name type="scientific">Gossypium davidsonii</name>
    <name type="common">Davidson's cotton</name>
    <name type="synonym">Gossypium klotzschianum subsp. davidsonii</name>
    <dbReference type="NCBI Taxonomy" id="34287"/>
    <lineage>
        <taxon>Eukaryota</taxon>
        <taxon>Viridiplantae</taxon>
        <taxon>Streptophyta</taxon>
        <taxon>Embryophyta</taxon>
        <taxon>Tracheophyta</taxon>
        <taxon>Spermatophyta</taxon>
        <taxon>Magnoliopsida</taxon>
        <taxon>eudicotyledons</taxon>
        <taxon>Gunneridae</taxon>
        <taxon>Pentapetalae</taxon>
        <taxon>rosids</taxon>
        <taxon>malvids</taxon>
        <taxon>Malvales</taxon>
        <taxon>Malvaceae</taxon>
        <taxon>Malvoideae</taxon>
        <taxon>Gossypium</taxon>
    </lineage>
</organism>
<keyword evidence="4" id="KW-1185">Reference proteome</keyword>
<dbReference type="Pfam" id="PF13456">
    <property type="entry name" value="RVT_3"/>
    <property type="match status" value="1"/>
</dbReference>
<feature type="domain" description="RNase H type-1" evidence="2">
    <location>
        <begin position="29"/>
        <end position="93"/>
    </location>
</feature>
<dbReference type="Proteomes" id="UP000593561">
    <property type="component" value="Unassembled WGS sequence"/>
</dbReference>
<dbReference type="AlphaFoldDB" id="A0A7J8T0U8"/>
<evidence type="ECO:0000313" key="4">
    <source>
        <dbReference type="Proteomes" id="UP000593561"/>
    </source>
</evidence>
<evidence type="ECO:0000256" key="1">
    <source>
        <dbReference type="SAM" id="SignalP"/>
    </source>
</evidence>
<dbReference type="InterPro" id="IPR036397">
    <property type="entry name" value="RNaseH_sf"/>
</dbReference>